<evidence type="ECO:0000313" key="2">
    <source>
        <dbReference type="Proteomes" id="UP000011682"/>
    </source>
</evidence>
<sequence length="43" mass="4914">MDLFRLEDFSSVMVCTERFFATRQRSGLDGVVFQPLPTRTSAT</sequence>
<dbReference type="InterPro" id="IPR011750">
    <property type="entry name" value="Gmx_para_CXXCG"/>
</dbReference>
<reference evidence="1" key="1">
    <citation type="submission" date="2013-05" db="EMBL/GenBank/DDBJ databases">
        <title>Genome assembly of Cystobacter fuscus DSM 2262.</title>
        <authorList>
            <person name="Sharma G."/>
            <person name="Khatri I."/>
            <person name="Kaur C."/>
            <person name="Mayilraj S."/>
            <person name="Subramanian S."/>
        </authorList>
    </citation>
    <scope>NUCLEOTIDE SEQUENCE [LARGE SCALE GENOMIC DNA]</scope>
    <source>
        <strain evidence="1">DSM 2262</strain>
    </source>
</reference>
<accession>S9R6M2</accession>
<evidence type="ECO:0000313" key="1">
    <source>
        <dbReference type="EMBL" id="EPX64643.1"/>
    </source>
</evidence>
<dbReference type="Pfam" id="PF09535">
    <property type="entry name" value="Gmx_para_CXXCG"/>
    <property type="match status" value="1"/>
</dbReference>
<name>S9R6M2_CYSF2</name>
<dbReference type="EMBL" id="ANAH02000001">
    <property type="protein sequence ID" value="EPX64643.1"/>
    <property type="molecule type" value="Genomic_DNA"/>
</dbReference>
<organism evidence="1 2">
    <name type="scientific">Cystobacter fuscus (strain ATCC 25194 / DSM 2262 / NBRC 100088 / M29)</name>
    <dbReference type="NCBI Taxonomy" id="1242864"/>
    <lineage>
        <taxon>Bacteria</taxon>
        <taxon>Pseudomonadati</taxon>
        <taxon>Myxococcota</taxon>
        <taxon>Myxococcia</taxon>
        <taxon>Myxococcales</taxon>
        <taxon>Cystobacterineae</taxon>
        <taxon>Archangiaceae</taxon>
        <taxon>Cystobacter</taxon>
    </lineage>
</organism>
<dbReference type="AlphaFoldDB" id="S9R6M2"/>
<proteinExistence type="predicted"/>
<keyword evidence="2" id="KW-1185">Reference proteome</keyword>
<dbReference type="Proteomes" id="UP000011682">
    <property type="component" value="Unassembled WGS sequence"/>
</dbReference>
<comment type="caution">
    <text evidence="1">The sequence shown here is derived from an EMBL/GenBank/DDBJ whole genome shotgun (WGS) entry which is preliminary data.</text>
</comment>
<gene>
    <name evidence="1" type="ORF">D187_000065</name>
</gene>
<protein>
    <submittedName>
        <fullName evidence="1">Uncharacterized protein</fullName>
    </submittedName>
</protein>